<reference evidence="2 3" key="1">
    <citation type="submission" date="2020-08" db="EMBL/GenBank/DDBJ databases">
        <title>Functional genomics of gut bacteria from endangered species of beetles.</title>
        <authorList>
            <person name="Carlos-Shanley C."/>
        </authorList>
    </citation>
    <scope>NUCLEOTIDE SEQUENCE [LARGE SCALE GENOMIC DNA]</scope>
    <source>
        <strain evidence="2 3">S00239</strain>
    </source>
</reference>
<dbReference type="InterPro" id="IPR013424">
    <property type="entry name" value="Ice-binding_C"/>
</dbReference>
<evidence type="ECO:0000313" key="3">
    <source>
        <dbReference type="Proteomes" id="UP000562027"/>
    </source>
</evidence>
<organism evidence="2 3">
    <name type="scientific">Roseateles oligotrophus</name>
    <dbReference type="NCBI Taxonomy" id="1769250"/>
    <lineage>
        <taxon>Bacteria</taxon>
        <taxon>Pseudomonadati</taxon>
        <taxon>Pseudomonadota</taxon>
        <taxon>Betaproteobacteria</taxon>
        <taxon>Burkholderiales</taxon>
        <taxon>Sphaerotilaceae</taxon>
        <taxon>Roseateles</taxon>
    </lineage>
</organism>
<dbReference type="NCBIfam" id="TIGR02595">
    <property type="entry name" value="PEP_CTERM"/>
    <property type="match status" value="1"/>
</dbReference>
<proteinExistence type="predicted"/>
<accession>A0A840LG09</accession>
<keyword evidence="3" id="KW-1185">Reference proteome</keyword>
<dbReference type="RefSeq" id="WP_246448403.1">
    <property type="nucleotide sequence ID" value="NZ_JACHLP010000005.1"/>
</dbReference>
<comment type="caution">
    <text evidence="2">The sequence shown here is derived from an EMBL/GenBank/DDBJ whole genome shotgun (WGS) entry which is preliminary data.</text>
</comment>
<feature type="domain" description="Ice-binding protein C-terminal" evidence="1">
    <location>
        <begin position="237"/>
        <end position="261"/>
    </location>
</feature>
<evidence type="ECO:0000259" key="1">
    <source>
        <dbReference type="Pfam" id="PF07589"/>
    </source>
</evidence>
<name>A0A840LG09_9BURK</name>
<dbReference type="Pfam" id="PF07589">
    <property type="entry name" value="PEP-CTERM"/>
    <property type="match status" value="1"/>
</dbReference>
<sequence length="270" mass="29027">MRRPLIHGIGANHRRHDTQFVSYVYRHGLTKFQPDTYQIQMKFKTTLLAPIAMAASLLAASMGAQAEVKVYTNEAEFLAAISNKGVDHFEGLPNWTNLGSPLNRTAGVHSYNASTFGSGSELYVANGFQNATWLVGWGNGNSIPWLSLDKFSSGVQAVGGNFFSQPSDNKPTTKTDLVVWGKDGSFAQLRLANETNTFLGFVSTSGLSELKLQIQQDAGIPLGAIGVSNLTLGSVTAVPEPQTYALMLGGLGLVGWMASRRKKGEADQQA</sequence>
<dbReference type="EMBL" id="JACHLP010000005">
    <property type="protein sequence ID" value="MBB4844227.1"/>
    <property type="molecule type" value="Genomic_DNA"/>
</dbReference>
<evidence type="ECO:0000313" key="2">
    <source>
        <dbReference type="EMBL" id="MBB4844227.1"/>
    </source>
</evidence>
<dbReference type="Proteomes" id="UP000562027">
    <property type="component" value="Unassembled WGS sequence"/>
</dbReference>
<gene>
    <name evidence="2" type="ORF">HNP55_002763</name>
</gene>
<protein>
    <recommendedName>
        <fullName evidence="1">Ice-binding protein C-terminal domain-containing protein</fullName>
    </recommendedName>
</protein>
<dbReference type="AlphaFoldDB" id="A0A840LG09"/>